<dbReference type="RefSeq" id="WP_377252831.1">
    <property type="nucleotide sequence ID" value="NZ_JBHLUH010000039.1"/>
</dbReference>
<gene>
    <name evidence="1" type="ORF">ACFFIA_19105</name>
</gene>
<dbReference type="EMBL" id="JBHLUH010000039">
    <property type="protein sequence ID" value="MFC0529770.1"/>
    <property type="molecule type" value="Genomic_DNA"/>
</dbReference>
<dbReference type="Pfam" id="PF13459">
    <property type="entry name" value="Fer4_15"/>
    <property type="match status" value="1"/>
</dbReference>
<dbReference type="SUPFAM" id="SSF54862">
    <property type="entry name" value="4Fe-4S ferredoxins"/>
    <property type="match status" value="1"/>
</dbReference>
<accession>A0ABV6M4Z6</accession>
<sequence>MRITVDENLCDFHGQCEIAAGSIFQLVGPADLRYQREVSGDLRTEAEAAADLCPAQAIQLDD</sequence>
<protein>
    <submittedName>
        <fullName evidence="1">Ferredoxin</fullName>
    </submittedName>
</protein>
<dbReference type="Proteomes" id="UP001589867">
    <property type="component" value="Unassembled WGS sequence"/>
</dbReference>
<keyword evidence="2" id="KW-1185">Reference proteome</keyword>
<comment type="caution">
    <text evidence="1">The sequence shown here is derived from an EMBL/GenBank/DDBJ whole genome shotgun (WGS) entry which is preliminary data.</text>
</comment>
<name>A0ABV6M4Z6_9ACTN</name>
<evidence type="ECO:0000313" key="2">
    <source>
        <dbReference type="Proteomes" id="UP001589867"/>
    </source>
</evidence>
<evidence type="ECO:0000313" key="1">
    <source>
        <dbReference type="EMBL" id="MFC0529770.1"/>
    </source>
</evidence>
<proteinExistence type="predicted"/>
<organism evidence="1 2">
    <name type="scientific">Phytohabitans kaempferiae</name>
    <dbReference type="NCBI Taxonomy" id="1620943"/>
    <lineage>
        <taxon>Bacteria</taxon>
        <taxon>Bacillati</taxon>
        <taxon>Actinomycetota</taxon>
        <taxon>Actinomycetes</taxon>
        <taxon>Micromonosporales</taxon>
        <taxon>Micromonosporaceae</taxon>
    </lineage>
</organism>
<reference evidence="1 2" key="1">
    <citation type="submission" date="2024-09" db="EMBL/GenBank/DDBJ databases">
        <authorList>
            <person name="Sun Q."/>
            <person name="Mori K."/>
        </authorList>
    </citation>
    <scope>NUCLEOTIDE SEQUENCE [LARGE SCALE GENOMIC DNA]</scope>
    <source>
        <strain evidence="1 2">TBRC 3947</strain>
    </source>
</reference>
<dbReference type="Gene3D" id="3.30.70.20">
    <property type="match status" value="1"/>
</dbReference>